<evidence type="ECO:0000256" key="4">
    <source>
        <dbReference type="ARBA" id="ARBA00023175"/>
    </source>
</evidence>
<evidence type="ECO:0000256" key="1">
    <source>
        <dbReference type="ARBA" id="ARBA00022741"/>
    </source>
</evidence>
<evidence type="ECO:0000313" key="8">
    <source>
        <dbReference type="EMBL" id="KAK6620970.1"/>
    </source>
</evidence>
<name>A0AAN8S057_POLSC</name>
<dbReference type="PRINTS" id="PR00193">
    <property type="entry name" value="MYOSINHEAVY"/>
</dbReference>
<dbReference type="AlphaFoldDB" id="A0AAN8S057"/>
<dbReference type="Gene3D" id="1.20.120.720">
    <property type="entry name" value="Myosin VI head, motor domain, U50 subdomain"/>
    <property type="match status" value="1"/>
</dbReference>
<dbReference type="GO" id="GO:0000146">
    <property type="term" value="F:microfilament motor activity"/>
    <property type="evidence" value="ECO:0007669"/>
    <property type="project" value="TreeGrafter"/>
</dbReference>
<dbReference type="Gene3D" id="1.20.58.530">
    <property type="match status" value="1"/>
</dbReference>
<evidence type="ECO:0000313" key="9">
    <source>
        <dbReference type="Proteomes" id="UP001372834"/>
    </source>
</evidence>
<reference evidence="8 9" key="1">
    <citation type="submission" date="2023-10" db="EMBL/GenBank/DDBJ databases">
        <title>Genomes of two closely related lineages of the louse Polyplax serrata with different host specificities.</title>
        <authorList>
            <person name="Martinu J."/>
            <person name="Tarabai H."/>
            <person name="Stefka J."/>
            <person name="Hypsa V."/>
        </authorList>
    </citation>
    <scope>NUCLEOTIDE SEQUENCE [LARGE SCALE GENOMIC DNA]</scope>
    <source>
        <strain evidence="8">HR10_N</strain>
    </source>
</reference>
<keyword evidence="5 6" id="KW-0009">Actin-binding</keyword>
<dbReference type="Gene3D" id="1.10.10.820">
    <property type="match status" value="1"/>
</dbReference>
<dbReference type="CDD" id="cd01386">
    <property type="entry name" value="MYSc_Myo18"/>
    <property type="match status" value="1"/>
</dbReference>
<comment type="caution">
    <text evidence="6">Lacks conserved residue(s) required for the propagation of feature annotation.</text>
</comment>
<dbReference type="GO" id="GO:0051015">
    <property type="term" value="F:actin filament binding"/>
    <property type="evidence" value="ECO:0007669"/>
    <property type="project" value="TreeGrafter"/>
</dbReference>
<dbReference type="GO" id="GO:0005737">
    <property type="term" value="C:cytoplasm"/>
    <property type="evidence" value="ECO:0007669"/>
    <property type="project" value="TreeGrafter"/>
</dbReference>
<dbReference type="InterPro" id="IPR027417">
    <property type="entry name" value="P-loop_NTPase"/>
</dbReference>
<proteinExistence type="inferred from homology"/>
<keyword evidence="4 6" id="KW-0505">Motor protein</keyword>
<accession>A0AAN8S057</accession>
<evidence type="ECO:0000256" key="6">
    <source>
        <dbReference type="PROSITE-ProRule" id="PRU00782"/>
    </source>
</evidence>
<dbReference type="SUPFAM" id="SSF52540">
    <property type="entry name" value="P-loop containing nucleoside triphosphate hydrolases"/>
    <property type="match status" value="1"/>
</dbReference>
<comment type="caution">
    <text evidence="8">The sequence shown here is derived from an EMBL/GenBank/DDBJ whole genome shotgun (WGS) entry which is preliminary data.</text>
</comment>
<sequence>MSLSDSTRKWVLTPNTLLISRTWESSKAKTEEDLANEKAWLDAEKRWLVHRGGFTSVRVLPNIGDNQATDMGKIKVKVENTNEILEVDEDDLEKANPNQLDKIEDISHLRYINESSVLYLLRQRFGNNLIHTYAAGNLIVINPQCTLSIYNEKVAALFRGCKSEDMPPHIYAMAQTTYRSMLSSRKDQSIVLLGRSGSGKTHNFRHILSYLLHSAGSLNKVLTLEKLNALHTVLEAFGNARTCLNVNATRCTNLVSLDFDQTGQIASLAVQMLMLEKHRVVRRPEGEGIFNVFYWLLAGAESSLAKQLLVDTTTTQNSNLFMSSIYKNEDRQRATMELTKLTLALNVLGISDKECFIIWSILAVIYHLGNAGTVRVGTNKWQFADPVHASRACRLMGTTTEELSQVLWDGPPSPTRTPSPAEKDKIVTGAEALEGFVVGLYSEVVNVVNNLLNRCLTTNVHSTMSMIIVDSPGLQNPGSCGQQRGASFSDLCHNYVQERLHLLFHNVCLVAPHDRYTQEHIDVNTEEMNSELNLPNQLVSILDKSPPSGVLKTSQTDLREIDRRGLLWLLDEESLYPNSGDETFLQRLFQHYGGKDHQLHIRKTSGVGHFIIQHLQGTSPVIYNGNGLLKASKENSLTRSANSFLQESTKEEISELFIKTKGGFLTSGTESSQSLRRVSSIRRTCSVAIKRKSLSLQVKFTTDSLVETLRRTRPRFVFCLLAHHNAGNTEITPGPTAVTGENILNVPLLRSQVRGSEILPAVRLFKQGFPEFFPHGEFKRRFRLLASGCGNGSSAELEENNSAVVKITVNGQPQPTEALDEARAVEEMLLMMDVDISSYRIGLTQAIKAHSLTSVVRVFRIVVVVSLMKTVVDLVCIHLQINTYRAAHFALSIKTLPIDVLKIIRPASCTGERVVEYFHQ</sequence>
<evidence type="ECO:0000259" key="7">
    <source>
        <dbReference type="PROSITE" id="PS51456"/>
    </source>
</evidence>
<evidence type="ECO:0000256" key="5">
    <source>
        <dbReference type="ARBA" id="ARBA00023203"/>
    </source>
</evidence>
<dbReference type="EMBL" id="JAWJWE010000039">
    <property type="protein sequence ID" value="KAK6620970.1"/>
    <property type="molecule type" value="Genomic_DNA"/>
</dbReference>
<dbReference type="InterPro" id="IPR001609">
    <property type="entry name" value="Myosin_head_motor_dom-like"/>
</dbReference>
<dbReference type="InterPro" id="IPR036961">
    <property type="entry name" value="Kinesin_motor_dom_sf"/>
</dbReference>
<dbReference type="GO" id="GO:0016020">
    <property type="term" value="C:membrane"/>
    <property type="evidence" value="ECO:0007669"/>
    <property type="project" value="TreeGrafter"/>
</dbReference>
<dbReference type="InterPro" id="IPR036064">
    <property type="entry name" value="MYSc_Myo18"/>
</dbReference>
<dbReference type="Proteomes" id="UP001372834">
    <property type="component" value="Unassembled WGS sequence"/>
</dbReference>
<keyword evidence="3 6" id="KW-0518">Myosin</keyword>
<dbReference type="PANTHER" id="PTHR13140">
    <property type="entry name" value="MYOSIN"/>
    <property type="match status" value="1"/>
</dbReference>
<dbReference type="PANTHER" id="PTHR13140:SF706">
    <property type="entry name" value="DILUTE CLASS UNCONVENTIONAL MYOSIN, ISOFORM C"/>
    <property type="match status" value="1"/>
</dbReference>
<keyword evidence="1 6" id="KW-0547">Nucleotide-binding</keyword>
<protein>
    <recommendedName>
        <fullName evidence="7">Myosin motor domain-containing protein</fullName>
    </recommendedName>
</protein>
<feature type="binding site" evidence="6">
    <location>
        <begin position="194"/>
        <end position="201"/>
    </location>
    <ligand>
        <name>ATP</name>
        <dbReference type="ChEBI" id="CHEBI:30616"/>
    </ligand>
</feature>
<dbReference type="GO" id="GO:0005524">
    <property type="term" value="F:ATP binding"/>
    <property type="evidence" value="ECO:0007669"/>
    <property type="project" value="UniProtKB-UniRule"/>
</dbReference>
<dbReference type="Pfam" id="PF24556">
    <property type="entry name" value="SH3_Myosin-XVIIIa"/>
    <property type="match status" value="1"/>
</dbReference>
<dbReference type="GO" id="GO:0016459">
    <property type="term" value="C:myosin complex"/>
    <property type="evidence" value="ECO:0007669"/>
    <property type="project" value="UniProtKB-KW"/>
</dbReference>
<dbReference type="InterPro" id="IPR057772">
    <property type="entry name" value="SH3_Myo18a"/>
</dbReference>
<dbReference type="Pfam" id="PF00063">
    <property type="entry name" value="Myosin_head"/>
    <property type="match status" value="1"/>
</dbReference>
<keyword evidence="2 6" id="KW-0067">ATP-binding</keyword>
<organism evidence="8 9">
    <name type="scientific">Polyplax serrata</name>
    <name type="common">Common mouse louse</name>
    <dbReference type="NCBI Taxonomy" id="468196"/>
    <lineage>
        <taxon>Eukaryota</taxon>
        <taxon>Metazoa</taxon>
        <taxon>Ecdysozoa</taxon>
        <taxon>Arthropoda</taxon>
        <taxon>Hexapoda</taxon>
        <taxon>Insecta</taxon>
        <taxon>Pterygota</taxon>
        <taxon>Neoptera</taxon>
        <taxon>Paraneoptera</taxon>
        <taxon>Psocodea</taxon>
        <taxon>Troctomorpha</taxon>
        <taxon>Phthiraptera</taxon>
        <taxon>Anoplura</taxon>
        <taxon>Polyplacidae</taxon>
        <taxon>Polyplax</taxon>
    </lineage>
</organism>
<comment type="similarity">
    <text evidence="6">Belongs to the TRAFAC class myosin-kinesin ATPase superfamily. Myosin family.</text>
</comment>
<dbReference type="SMART" id="SM00242">
    <property type="entry name" value="MYSc"/>
    <property type="match status" value="1"/>
</dbReference>
<gene>
    <name evidence="8" type="ORF">RUM43_011273</name>
</gene>
<evidence type="ECO:0000256" key="2">
    <source>
        <dbReference type="ARBA" id="ARBA00022840"/>
    </source>
</evidence>
<dbReference type="GO" id="GO:0007015">
    <property type="term" value="P:actin filament organization"/>
    <property type="evidence" value="ECO:0007669"/>
    <property type="project" value="TreeGrafter"/>
</dbReference>
<dbReference type="Gene3D" id="3.40.850.10">
    <property type="entry name" value="Kinesin motor domain"/>
    <property type="match status" value="1"/>
</dbReference>
<evidence type="ECO:0000256" key="3">
    <source>
        <dbReference type="ARBA" id="ARBA00023123"/>
    </source>
</evidence>
<dbReference type="PROSITE" id="PS51456">
    <property type="entry name" value="MYOSIN_MOTOR"/>
    <property type="match status" value="1"/>
</dbReference>
<feature type="domain" description="Myosin motor" evidence="7">
    <location>
        <begin position="101"/>
        <end position="869"/>
    </location>
</feature>